<keyword evidence="2" id="KW-1185">Reference proteome</keyword>
<evidence type="ECO:0000313" key="2">
    <source>
        <dbReference type="Proteomes" id="UP001149813"/>
    </source>
</evidence>
<organism evidence="1 2">
    <name type="scientific">Coemansia erecta</name>
    <dbReference type="NCBI Taxonomy" id="147472"/>
    <lineage>
        <taxon>Eukaryota</taxon>
        <taxon>Fungi</taxon>
        <taxon>Fungi incertae sedis</taxon>
        <taxon>Zoopagomycota</taxon>
        <taxon>Kickxellomycotina</taxon>
        <taxon>Kickxellomycetes</taxon>
        <taxon>Kickxellales</taxon>
        <taxon>Kickxellaceae</taxon>
        <taxon>Coemansia</taxon>
    </lineage>
</organism>
<dbReference type="PANTHER" id="PTHR13223:SF2">
    <property type="entry name" value="ACIDIC FIBROBLAST GROWTH FACTOR INTRACELLULAR-BINDING PROTEIN"/>
    <property type="match status" value="1"/>
</dbReference>
<dbReference type="GO" id="GO:0005634">
    <property type="term" value="C:nucleus"/>
    <property type="evidence" value="ECO:0007669"/>
    <property type="project" value="TreeGrafter"/>
</dbReference>
<dbReference type="Pfam" id="PF05427">
    <property type="entry name" value="FIBP"/>
    <property type="match status" value="1"/>
</dbReference>
<reference evidence="1" key="1">
    <citation type="submission" date="2022-07" db="EMBL/GenBank/DDBJ databases">
        <title>Phylogenomic reconstructions and comparative analyses of Kickxellomycotina fungi.</title>
        <authorList>
            <person name="Reynolds N.K."/>
            <person name="Stajich J.E."/>
            <person name="Barry K."/>
            <person name="Grigoriev I.V."/>
            <person name="Crous P."/>
            <person name="Smith M.E."/>
        </authorList>
    </citation>
    <scope>NUCLEOTIDE SEQUENCE</scope>
    <source>
        <strain evidence="1">NBRC 32514</strain>
    </source>
</reference>
<evidence type="ECO:0000313" key="1">
    <source>
        <dbReference type="EMBL" id="KAJ1722398.1"/>
    </source>
</evidence>
<dbReference type="InterPro" id="IPR008614">
    <property type="entry name" value="FIBP"/>
</dbReference>
<dbReference type="OrthoDB" id="16955at2759"/>
<evidence type="ECO:0008006" key="3">
    <source>
        <dbReference type="Google" id="ProtNLM"/>
    </source>
</evidence>
<dbReference type="Proteomes" id="UP001149813">
    <property type="component" value="Unassembled WGS sequence"/>
</dbReference>
<name>A0A9W8CSQ4_9FUNG</name>
<proteinExistence type="predicted"/>
<gene>
    <name evidence="1" type="ORF">LPJ53_003192</name>
</gene>
<sequence>MHDFAASGGFQLSNLRLPHPTLDFLRFKRHEEKAEDANFTAIVSTPVIVDNLVFGEYIAGNSVTDIVAKMRREPDMAEAHEFAVAEYVKGQLYLMQYLEYYMHRPRYFLEQRHLLPLGEKARTDLIERYYAFDEAVMLQYLSRKLNSRTRTYLPEVAAKTGVPISSCKRQFENIKRIAKQSEDEEGVPLVNEIMEKFALPEPLAKKYAHILFLNINRVDTTKRCLSHFKFADFDFCASTLILYWTTMSSTMTLDDIDEPLTQHAQQLKSLLVENKANFDRLCTAVSNHIATMVPKTSAATPVANGGPSSSSSSSVQALLHVLETRNTRGTTQLRAVLRTSFSLVASIDTSSTLRDVLGTIVEKIVDTFASLGLRSEDMELFYDSVAAEGALMLADTLADPGPSIQALNRTLTGTKLLGRRLFRQKQSLFGPLNKIRPT</sequence>
<accession>A0A9W8CSQ4</accession>
<protein>
    <recommendedName>
        <fullName evidence="3">Acidic fibroblast growth factor binding protein</fullName>
    </recommendedName>
</protein>
<dbReference type="EMBL" id="JANBOJ010000114">
    <property type="protein sequence ID" value="KAJ1722398.1"/>
    <property type="molecule type" value="Genomic_DNA"/>
</dbReference>
<comment type="caution">
    <text evidence="1">The sequence shown here is derived from an EMBL/GenBank/DDBJ whole genome shotgun (WGS) entry which is preliminary data.</text>
</comment>
<dbReference type="AlphaFoldDB" id="A0A9W8CSQ4"/>
<dbReference type="PANTHER" id="PTHR13223">
    <property type="entry name" value="ACIDIC FIBROBLAST GROWTH FACTOR INTRACELLULAR BINDING PROTEIN"/>
    <property type="match status" value="1"/>
</dbReference>